<proteinExistence type="predicted"/>
<evidence type="ECO:0000256" key="2">
    <source>
        <dbReference type="ARBA" id="ARBA00023015"/>
    </source>
</evidence>
<keyword evidence="2" id="KW-0805">Transcription regulation</keyword>
<evidence type="ECO:0000313" key="7">
    <source>
        <dbReference type="Proteomes" id="UP001611494"/>
    </source>
</evidence>
<feature type="domain" description="HTH merR-type" evidence="5">
    <location>
        <begin position="7"/>
        <end position="75"/>
    </location>
</feature>
<dbReference type="SMART" id="SM00422">
    <property type="entry name" value="HTH_MERR"/>
    <property type="match status" value="1"/>
</dbReference>
<sequence>MNKSMEYFPIATVADHYDLPISTLHHWERQNLLVPHRRAGRRVYNRDQVYRIALIKLWRTTGRLGLTDIGAVLDRETEGEWRAIISARMRALEAEMETLAAAHEYLRTLLECRQHGDPARCPGFRASVSVPASANRRE</sequence>
<protein>
    <submittedName>
        <fullName evidence="6">MerR family transcriptional regulator</fullName>
    </submittedName>
</protein>
<accession>A0ABW7VTP7</accession>
<dbReference type="Proteomes" id="UP001611494">
    <property type="component" value="Unassembled WGS sequence"/>
</dbReference>
<dbReference type="InterPro" id="IPR000551">
    <property type="entry name" value="MerR-type_HTH_dom"/>
</dbReference>
<comment type="caution">
    <text evidence="6">The sequence shown here is derived from an EMBL/GenBank/DDBJ whole genome shotgun (WGS) entry which is preliminary data.</text>
</comment>
<evidence type="ECO:0000256" key="1">
    <source>
        <dbReference type="ARBA" id="ARBA00022491"/>
    </source>
</evidence>
<dbReference type="RefSeq" id="WP_397061147.1">
    <property type="nucleotide sequence ID" value="NZ_JBIRYL010000001.1"/>
</dbReference>
<dbReference type="Pfam" id="PF13411">
    <property type="entry name" value="MerR_1"/>
    <property type="match status" value="1"/>
</dbReference>
<dbReference type="Gene3D" id="1.10.1660.10">
    <property type="match status" value="1"/>
</dbReference>
<gene>
    <name evidence="6" type="ORF">ACH49Z_08865</name>
</gene>
<keyword evidence="3" id="KW-0238">DNA-binding</keyword>
<dbReference type="PANTHER" id="PTHR30204">
    <property type="entry name" value="REDOX-CYCLING DRUG-SENSING TRANSCRIPTIONAL ACTIVATOR SOXR"/>
    <property type="match status" value="1"/>
</dbReference>
<dbReference type="PROSITE" id="PS50937">
    <property type="entry name" value="HTH_MERR_2"/>
    <property type="match status" value="1"/>
</dbReference>
<keyword evidence="7" id="KW-1185">Reference proteome</keyword>
<dbReference type="EMBL" id="JBIRYL010000001">
    <property type="protein sequence ID" value="MFI2229949.1"/>
    <property type="molecule type" value="Genomic_DNA"/>
</dbReference>
<keyword evidence="1" id="KW-0678">Repressor</keyword>
<dbReference type="PANTHER" id="PTHR30204:SF69">
    <property type="entry name" value="MERR-FAMILY TRANSCRIPTIONAL REGULATOR"/>
    <property type="match status" value="1"/>
</dbReference>
<keyword evidence="4" id="KW-0804">Transcription</keyword>
<dbReference type="CDD" id="cd00592">
    <property type="entry name" value="HTH_MerR-like"/>
    <property type="match status" value="1"/>
</dbReference>
<dbReference type="InterPro" id="IPR047057">
    <property type="entry name" value="MerR_fam"/>
</dbReference>
<evidence type="ECO:0000256" key="3">
    <source>
        <dbReference type="ARBA" id="ARBA00023125"/>
    </source>
</evidence>
<organism evidence="6 7">
    <name type="scientific">Nocardia testacea</name>
    <dbReference type="NCBI Taxonomy" id="248551"/>
    <lineage>
        <taxon>Bacteria</taxon>
        <taxon>Bacillati</taxon>
        <taxon>Actinomycetota</taxon>
        <taxon>Actinomycetes</taxon>
        <taxon>Mycobacteriales</taxon>
        <taxon>Nocardiaceae</taxon>
        <taxon>Nocardia</taxon>
    </lineage>
</organism>
<name>A0ABW7VTP7_9NOCA</name>
<evidence type="ECO:0000256" key="4">
    <source>
        <dbReference type="ARBA" id="ARBA00023163"/>
    </source>
</evidence>
<reference evidence="6 7" key="1">
    <citation type="submission" date="2024-10" db="EMBL/GenBank/DDBJ databases">
        <title>The Natural Products Discovery Center: Release of the First 8490 Sequenced Strains for Exploring Actinobacteria Biosynthetic Diversity.</title>
        <authorList>
            <person name="Kalkreuter E."/>
            <person name="Kautsar S.A."/>
            <person name="Yang D."/>
            <person name="Bader C.D."/>
            <person name="Teijaro C.N."/>
            <person name="Fluegel L."/>
            <person name="Davis C.M."/>
            <person name="Simpson J.R."/>
            <person name="Lauterbach L."/>
            <person name="Steele A.D."/>
            <person name="Gui C."/>
            <person name="Meng S."/>
            <person name="Li G."/>
            <person name="Viehrig K."/>
            <person name="Ye F."/>
            <person name="Su P."/>
            <person name="Kiefer A.F."/>
            <person name="Nichols A."/>
            <person name="Cepeda A.J."/>
            <person name="Yan W."/>
            <person name="Fan B."/>
            <person name="Jiang Y."/>
            <person name="Adhikari A."/>
            <person name="Zheng C.-J."/>
            <person name="Schuster L."/>
            <person name="Cowan T.M."/>
            <person name="Smanski M.J."/>
            <person name="Chevrette M.G."/>
            <person name="De Carvalho L.P.S."/>
            <person name="Shen B."/>
        </authorList>
    </citation>
    <scope>NUCLEOTIDE SEQUENCE [LARGE SCALE GENOMIC DNA]</scope>
    <source>
        <strain evidence="6 7">NPDC019377</strain>
    </source>
</reference>
<dbReference type="InterPro" id="IPR009061">
    <property type="entry name" value="DNA-bd_dom_put_sf"/>
</dbReference>
<evidence type="ECO:0000313" key="6">
    <source>
        <dbReference type="EMBL" id="MFI2229949.1"/>
    </source>
</evidence>
<evidence type="ECO:0000259" key="5">
    <source>
        <dbReference type="PROSITE" id="PS50937"/>
    </source>
</evidence>
<dbReference type="SUPFAM" id="SSF46955">
    <property type="entry name" value="Putative DNA-binding domain"/>
    <property type="match status" value="1"/>
</dbReference>